<organism evidence="1 2">
    <name type="scientific">Litoreibacter meonggei</name>
    <dbReference type="NCBI Taxonomy" id="1049199"/>
    <lineage>
        <taxon>Bacteria</taxon>
        <taxon>Pseudomonadati</taxon>
        <taxon>Pseudomonadota</taxon>
        <taxon>Alphaproteobacteria</taxon>
        <taxon>Rhodobacterales</taxon>
        <taxon>Roseobacteraceae</taxon>
        <taxon>Litoreibacter</taxon>
    </lineage>
</organism>
<comment type="caution">
    <text evidence="1">The sequence shown here is derived from an EMBL/GenBank/DDBJ whole genome shotgun (WGS) entry which is preliminary data.</text>
</comment>
<evidence type="ECO:0000313" key="2">
    <source>
        <dbReference type="Proteomes" id="UP000269157"/>
    </source>
</evidence>
<evidence type="ECO:0000313" key="1">
    <source>
        <dbReference type="EMBL" id="RLJ41239.1"/>
    </source>
</evidence>
<dbReference type="AlphaFoldDB" id="A0A497VT92"/>
<dbReference type="EMBL" id="RCCE01000005">
    <property type="protein sequence ID" value="RLJ41239.1"/>
    <property type="molecule type" value="Genomic_DNA"/>
</dbReference>
<accession>A0A497VT92</accession>
<name>A0A497VT92_9RHOB</name>
<dbReference type="Proteomes" id="UP000269157">
    <property type="component" value="Unassembled WGS sequence"/>
</dbReference>
<protein>
    <submittedName>
        <fullName evidence="1">Uncharacterized protein</fullName>
    </submittedName>
</protein>
<keyword evidence="2" id="KW-1185">Reference proteome</keyword>
<sequence length="77" mass="8901">MYELRHKGDAIFESGGQLGFLRKENLVAVEIEHTHFFRRDLAPSYTAIDKWLTLSNSYSSPNFNRSSVDQIDVLRVL</sequence>
<gene>
    <name evidence="1" type="ORF">BCF46_3027</name>
</gene>
<reference evidence="1 2" key="1">
    <citation type="submission" date="2018-10" db="EMBL/GenBank/DDBJ databases">
        <title>Genomic Encyclopedia of Archaeal and Bacterial Type Strains, Phase II (KMG-II): from individual species to whole genera.</title>
        <authorList>
            <person name="Goeker M."/>
        </authorList>
    </citation>
    <scope>NUCLEOTIDE SEQUENCE [LARGE SCALE GENOMIC DNA]</scope>
    <source>
        <strain evidence="1 2">DSM 29466</strain>
    </source>
</reference>
<proteinExistence type="predicted"/>